<reference evidence="3" key="1">
    <citation type="journal article" date="2018" name="Sci. Rep.">
        <title>Dynamic evolution of inverted repeats in Euglenophyta plastid genomes.</title>
        <authorList>
            <person name="Karnkowska A."/>
            <person name="Bennett M.S."/>
            <person name="Triemer R.E."/>
        </authorList>
    </citation>
    <scope>NUCLEOTIDE SEQUENCE</scope>
</reference>
<keyword evidence="3" id="KW-0150">Chloroplast</keyword>
<keyword evidence="3" id="KW-0934">Plastid</keyword>
<organism evidence="3">
    <name type="scientific">Lepocinclis ovum</name>
    <dbReference type="NCBI Taxonomy" id="86638"/>
    <lineage>
        <taxon>Eukaryota</taxon>
        <taxon>Discoba</taxon>
        <taxon>Euglenozoa</taxon>
        <taxon>Euglenida</taxon>
        <taxon>Spirocuta</taxon>
        <taxon>Euglenophyceae</taxon>
        <taxon>Euglenales</taxon>
        <taxon>Phacaceae</taxon>
        <taxon>Lepocinclis</taxon>
    </lineage>
</organism>
<dbReference type="Pfam" id="PF08388">
    <property type="entry name" value="GIIM"/>
    <property type="match status" value="1"/>
</dbReference>
<accession>A0A3G3LLY5</accession>
<geneLocation type="chloroplast" evidence="3"/>
<evidence type="ECO:0000313" key="3">
    <source>
        <dbReference type="EMBL" id="AYQ93725.1"/>
    </source>
</evidence>
<keyword evidence="1" id="KW-0812">Transmembrane</keyword>
<evidence type="ECO:0000256" key="1">
    <source>
        <dbReference type="SAM" id="Phobius"/>
    </source>
</evidence>
<evidence type="ECO:0000259" key="2">
    <source>
        <dbReference type="Pfam" id="PF08388"/>
    </source>
</evidence>
<dbReference type="GeneID" id="38458745"/>
<feature type="transmembrane region" description="Helical" evidence="1">
    <location>
        <begin position="458"/>
        <end position="478"/>
    </location>
</feature>
<keyword evidence="1" id="KW-1133">Transmembrane helix</keyword>
<dbReference type="AlphaFoldDB" id="A0A3G3LLY5"/>
<protein>
    <submittedName>
        <fullName evidence="3">RoaA</fullName>
    </submittedName>
</protein>
<name>A0A3G3LLY5_9EUGL</name>
<dbReference type="InterPro" id="IPR013597">
    <property type="entry name" value="Mat_intron_G2"/>
</dbReference>
<keyword evidence="1" id="KW-0472">Membrane</keyword>
<dbReference type="EMBL" id="MH898674">
    <property type="protein sequence ID" value="AYQ93725.1"/>
    <property type="molecule type" value="Genomic_DNA"/>
</dbReference>
<dbReference type="RefSeq" id="YP_009538752.1">
    <property type="nucleotide sequence ID" value="NC_039928.1"/>
</dbReference>
<sequence length="491" mass="58759">MVKYFKVLLVNSLFSRLKVVKECNRIGANQFFSDLVKLQFVFNLRKKIIYKELFSLYVVKKSGNSSFFKLSNVYISLNTKLFNLFFLPYSEVFVSRISYAFRPYRIEHDTFKFLKQRLLSKTNNSFVNSVKFNILDLKVFSKDLAFKTCFILDRFRKYLNYGFFLEDFDGIFFHFFNYLVSGLENFLSFYHLYVFRKIKFLHLKDRIYFFCLNKNYSLIAANAINSFLKSKGVHSSFELSTLTSSIKGFNIYGWYFFMSYSGKFCGSISSDNVRCHKLKLKLVIKNSFSINFFSILKRINSLICDWCNLYSCSDFSTDIFGQLDVYVNKLLWNWAKKRHPRRPNTWVYSKYWRFFSLNNSWNFFFLDNIGGSCLLLNLHSHLIRKIYCIPSSMNIFFIRNYNKLGLVWLRKCSQILQNLYLLLYKFQSGKCFCCGVFFRTLSSRDIKLVKIKYQRKYVLLHSFCILVILFKNLLYLMFKLLYDESEKNEIS</sequence>
<proteinExistence type="predicted"/>
<feature type="domain" description="Group II intron maturase-specific" evidence="2">
    <location>
        <begin position="274"/>
        <end position="352"/>
    </location>
</feature>